<dbReference type="InterPro" id="IPR036890">
    <property type="entry name" value="HATPase_C_sf"/>
</dbReference>
<keyword evidence="1" id="KW-0597">Phosphoprotein</keyword>
<dbReference type="Gene3D" id="2.60.40.10">
    <property type="entry name" value="Immunoglobulins"/>
    <property type="match status" value="1"/>
</dbReference>
<proteinExistence type="predicted"/>
<feature type="domain" description="Signal transduction histidine kinase subgroup 3 dimerisation and phosphoacceptor" evidence="5">
    <location>
        <begin position="777"/>
        <end position="843"/>
    </location>
</feature>
<dbReference type="InterPro" id="IPR015943">
    <property type="entry name" value="WD40/YVTN_repeat-like_dom_sf"/>
</dbReference>
<evidence type="ECO:0000259" key="5">
    <source>
        <dbReference type="Pfam" id="PF07730"/>
    </source>
</evidence>
<evidence type="ECO:0000259" key="3">
    <source>
        <dbReference type="Pfam" id="PF02518"/>
    </source>
</evidence>
<accession>A0ABZ0TUB4</accession>
<evidence type="ECO:0000259" key="4">
    <source>
        <dbReference type="Pfam" id="PF07495"/>
    </source>
</evidence>
<reference evidence="6 7" key="1">
    <citation type="submission" date="2023-11" db="EMBL/GenBank/DDBJ databases">
        <title>Analysis of the Genomes of Mucilaginibacter gossypii cycad 4 and M. sabulilitoris SNA2: microbes with the potential for plant growth promotion.</title>
        <authorList>
            <person name="Hirsch A.M."/>
            <person name="Humm E."/>
            <person name="Rubbi M."/>
            <person name="Del Vecchio G."/>
            <person name="Ha S.M."/>
            <person name="Pellegrini M."/>
            <person name="Gunsalus R.P."/>
        </authorList>
    </citation>
    <scope>NUCLEOTIDE SEQUENCE [LARGE SCALE GENOMIC DNA]</scope>
    <source>
        <strain evidence="6 7">SNA2</strain>
    </source>
</reference>
<dbReference type="RefSeq" id="WP_321565170.1">
    <property type="nucleotide sequence ID" value="NZ_CP139558.1"/>
</dbReference>
<evidence type="ECO:0000256" key="1">
    <source>
        <dbReference type="ARBA" id="ARBA00022553"/>
    </source>
</evidence>
<dbReference type="InterPro" id="IPR011123">
    <property type="entry name" value="Y_Y_Y"/>
</dbReference>
<dbReference type="Proteomes" id="UP001324380">
    <property type="component" value="Chromosome"/>
</dbReference>
<dbReference type="InterPro" id="IPR011110">
    <property type="entry name" value="Reg_prop"/>
</dbReference>
<dbReference type="Gene3D" id="3.30.565.10">
    <property type="entry name" value="Histidine kinase-like ATPase, C-terminal domain"/>
    <property type="match status" value="1"/>
</dbReference>
<evidence type="ECO:0000313" key="7">
    <source>
        <dbReference type="Proteomes" id="UP001324380"/>
    </source>
</evidence>
<dbReference type="Gene3D" id="2.130.10.10">
    <property type="entry name" value="YVTN repeat-like/Quinoprotein amine dehydrogenase"/>
    <property type="match status" value="4"/>
</dbReference>
<dbReference type="SUPFAM" id="SSF55874">
    <property type="entry name" value="ATPase domain of HSP90 chaperone/DNA topoisomerase II/histidine kinase"/>
    <property type="match status" value="1"/>
</dbReference>
<keyword evidence="2" id="KW-0472">Membrane</keyword>
<name>A0ABZ0TUB4_9SPHI</name>
<dbReference type="InterPro" id="IPR013783">
    <property type="entry name" value="Ig-like_fold"/>
</dbReference>
<dbReference type="InterPro" id="IPR011712">
    <property type="entry name" value="Sig_transdc_His_kin_sub3_dim/P"/>
</dbReference>
<dbReference type="EMBL" id="CP139558">
    <property type="protein sequence ID" value="WPU96067.1"/>
    <property type="molecule type" value="Genomic_DNA"/>
</dbReference>
<evidence type="ECO:0000256" key="2">
    <source>
        <dbReference type="SAM" id="Phobius"/>
    </source>
</evidence>
<dbReference type="Pfam" id="PF02518">
    <property type="entry name" value="HATPase_c"/>
    <property type="match status" value="1"/>
</dbReference>
<organism evidence="6 7">
    <name type="scientific">Mucilaginibacter sabulilitoris</name>
    <dbReference type="NCBI Taxonomy" id="1173583"/>
    <lineage>
        <taxon>Bacteria</taxon>
        <taxon>Pseudomonadati</taxon>
        <taxon>Bacteroidota</taxon>
        <taxon>Sphingobacteriia</taxon>
        <taxon>Sphingobacteriales</taxon>
        <taxon>Sphingobacteriaceae</taxon>
        <taxon>Mucilaginibacter</taxon>
    </lineage>
</organism>
<dbReference type="PANTHER" id="PTHR43547:SF2">
    <property type="entry name" value="HYBRID SIGNAL TRANSDUCTION HISTIDINE KINASE C"/>
    <property type="match status" value="1"/>
</dbReference>
<keyword evidence="2" id="KW-1133">Transmembrane helix</keyword>
<dbReference type="Pfam" id="PF07495">
    <property type="entry name" value="Y_Y_Y"/>
    <property type="match status" value="1"/>
</dbReference>
<feature type="domain" description="Histidine kinase/HSP90-like ATPase" evidence="3">
    <location>
        <begin position="889"/>
        <end position="971"/>
    </location>
</feature>
<dbReference type="InterPro" id="IPR003594">
    <property type="entry name" value="HATPase_dom"/>
</dbReference>
<dbReference type="PANTHER" id="PTHR43547">
    <property type="entry name" value="TWO-COMPONENT HISTIDINE KINASE"/>
    <property type="match status" value="1"/>
</dbReference>
<dbReference type="SUPFAM" id="SSF63829">
    <property type="entry name" value="Calcium-dependent phosphotriesterase"/>
    <property type="match status" value="3"/>
</dbReference>
<dbReference type="Gene3D" id="1.20.5.1930">
    <property type="match status" value="1"/>
</dbReference>
<protein>
    <submittedName>
        <fullName evidence="6">Two-component regulator propeller domain-containing protein</fullName>
    </submittedName>
</protein>
<gene>
    <name evidence="6" type="ORF">SNE25_11100</name>
</gene>
<keyword evidence="7" id="KW-1185">Reference proteome</keyword>
<dbReference type="Pfam" id="PF07730">
    <property type="entry name" value="HisKA_3"/>
    <property type="match status" value="1"/>
</dbReference>
<sequence length="975" mass="110422">MPLKPKTRKLFLLSIMACVFWFTGYGQTLPLVNYTIQNGLPEATVYAAYTDVSGYLWVGTQGGAAAFDGRQFRVFDSQLGLPDNHVTAITGDGSRVYFGHRSGAISFYSNNSVNQFTHKDFVNKSAINAMLWQNQSLYLATQGNGLFCITFSNKGNSVKHFTTKQHLVSDTINKLIVKTTGEIWMATTKGLSVFNTFTEQVTAALPATVNQNILSVYQQPNGVLWCGTASGALYFDPDKPNVPVKKITLSQGLVDDYINMIRGDKKGNIWLATNNGVAKITNDIIKCFTRANGLLSEQVYDIAEDREHNIWLAQDDGISSYKESPFELYTTHDGLVYNEVYSIIEDDKHNYWVGTSQGITVFNPQTTPAKHIMTFTQKNGLPDDFVYKVFMDSRKNIWIACTNKGAVCYLPDKKRFLVFDRSNGLAGKEVVSINEDKRGRIWLATLDSGIAVYNYDKKQMQSYKSGHGFVSNSVWTVYRDPKGEMWLGSRDKGLIHFDTQTDKFTIVPGQEKLTNRDFGSISSDSKGNIWIASIGGGIFKYDGKSFKQYGIRQGIRSNNPYFIFCDRADRIWLGTNQGIDLFDPGTLTTRNFGRNDGFMGIETNQNAIYQSRNNDLWIGTVNGLMRYRFTNAEENIIAPIVYITKKHLLFDDQDLHRDRLTYKENHITFDYLGISLSNADKIRYSYLLDGFDAKWSPLSTESRVSYANLPPGKYAFMVKAGYKGGNWSAPVSYSFVISPPFFKTWWFIVLVCVAVYGIASTLYRYRVNQLLTLEKMRNKIASDLHDDIGSALSSISIFSEVADQQLKQESPHERTREVIGHISYHSRAMLEAMDDIVWAVNPKNDHFNDLAVRMREFAIPLLEARNITFDININPDIQNTRIQMEARKNIFLVFKECINNIIKHSHCTHMWVSVNKLNNQLEFVVIDNGRGFDQNQKNNRNGLGNMQKRAAEMKGVLQINSRPGNGTMIKLLVNI</sequence>
<keyword evidence="2" id="KW-0812">Transmembrane</keyword>
<dbReference type="CDD" id="cd16917">
    <property type="entry name" value="HATPase_UhpB-NarQ-NarX-like"/>
    <property type="match status" value="1"/>
</dbReference>
<feature type="transmembrane region" description="Helical" evidence="2">
    <location>
        <begin position="745"/>
        <end position="765"/>
    </location>
</feature>
<dbReference type="Pfam" id="PF07494">
    <property type="entry name" value="Reg_prop"/>
    <property type="match status" value="4"/>
</dbReference>
<evidence type="ECO:0000313" key="6">
    <source>
        <dbReference type="EMBL" id="WPU96067.1"/>
    </source>
</evidence>
<feature type="domain" description="Two component regulator three Y" evidence="4">
    <location>
        <begin position="677"/>
        <end position="737"/>
    </location>
</feature>